<evidence type="ECO:0000313" key="1">
    <source>
        <dbReference type="EMBL" id="KAK4037460.1"/>
    </source>
</evidence>
<dbReference type="Proteomes" id="UP001234178">
    <property type="component" value="Unassembled WGS sequence"/>
</dbReference>
<keyword evidence="2" id="KW-1185">Reference proteome</keyword>
<name>A0ABR0B704_9CRUS</name>
<evidence type="ECO:0000313" key="2">
    <source>
        <dbReference type="Proteomes" id="UP001234178"/>
    </source>
</evidence>
<sequence>MIVKCPEVFMATCIGYVLELAIQVPVNGLAGKNLRAYLDVSDVKKGVIKANIPRGADKNIEHSAGVIGDKSYLIKDDGSSEASNSSPVTEA</sequence>
<comment type="caution">
    <text evidence="1">The sequence shown here is derived from an EMBL/GenBank/DDBJ whole genome shotgun (WGS) entry which is preliminary data.</text>
</comment>
<gene>
    <name evidence="1" type="ORF">OUZ56_029493</name>
</gene>
<accession>A0ABR0B704</accession>
<reference evidence="1 2" key="1">
    <citation type="journal article" date="2023" name="Nucleic Acids Res.">
        <title>The hologenome of Daphnia magna reveals possible DNA methylation and microbiome-mediated evolution of the host genome.</title>
        <authorList>
            <person name="Chaturvedi A."/>
            <person name="Li X."/>
            <person name="Dhandapani V."/>
            <person name="Marshall H."/>
            <person name="Kissane S."/>
            <person name="Cuenca-Cambronero M."/>
            <person name="Asole G."/>
            <person name="Calvet F."/>
            <person name="Ruiz-Romero M."/>
            <person name="Marangio P."/>
            <person name="Guigo R."/>
            <person name="Rago D."/>
            <person name="Mirbahai L."/>
            <person name="Eastwood N."/>
            <person name="Colbourne J.K."/>
            <person name="Zhou J."/>
            <person name="Mallon E."/>
            <person name="Orsini L."/>
        </authorList>
    </citation>
    <scope>NUCLEOTIDE SEQUENCE [LARGE SCALE GENOMIC DNA]</scope>
    <source>
        <strain evidence="1">LRV0_1</strain>
    </source>
</reference>
<protein>
    <submittedName>
        <fullName evidence="1">Uncharacterized protein</fullName>
    </submittedName>
</protein>
<proteinExistence type="predicted"/>
<organism evidence="1 2">
    <name type="scientific">Daphnia magna</name>
    <dbReference type="NCBI Taxonomy" id="35525"/>
    <lineage>
        <taxon>Eukaryota</taxon>
        <taxon>Metazoa</taxon>
        <taxon>Ecdysozoa</taxon>
        <taxon>Arthropoda</taxon>
        <taxon>Crustacea</taxon>
        <taxon>Branchiopoda</taxon>
        <taxon>Diplostraca</taxon>
        <taxon>Cladocera</taxon>
        <taxon>Anomopoda</taxon>
        <taxon>Daphniidae</taxon>
        <taxon>Daphnia</taxon>
    </lineage>
</organism>
<dbReference type="EMBL" id="JAOYFB010000040">
    <property type="protein sequence ID" value="KAK4037460.1"/>
    <property type="molecule type" value="Genomic_DNA"/>
</dbReference>